<feature type="compositionally biased region" description="Polar residues" evidence="1">
    <location>
        <begin position="88"/>
        <end position="101"/>
    </location>
</feature>
<evidence type="ECO:0000256" key="1">
    <source>
        <dbReference type="SAM" id="MobiDB-lite"/>
    </source>
</evidence>
<comment type="caution">
    <text evidence="2">The sequence shown here is derived from an EMBL/GenBank/DDBJ whole genome shotgun (WGS) entry which is preliminary data.</text>
</comment>
<proteinExistence type="predicted"/>
<keyword evidence="3" id="KW-1185">Reference proteome</keyword>
<sequence>MFSTRMMQSGLTRDDYSSFTGGEVRRVRGCPQLDKIPVGKTNTPDGHKAGHVFCYYCLGRVSGSAWDLILPKGPHAGKKNIARRVISSDKNGPKSSPSTVTSKERGQPHHLTQYDILLTHLTLPGWGHQQDPIRCPSSRIYRSLSSYSKQKRLIYLTPNNKTTRQSRGSVPPLSGLVSCRNEHATLSRFTSNRLDNNSEKRLSAAAAVERVPRRTNLKSIKRPEDTAQLRLHREYPLTGRLRAGTNSRPHPPPTPLFLQHLVASVKHSAWATTAAQAERPLRQMRKVLQVIKPEADSSKWMPHGAEEIQANETAAGLLRPREHNVDLHGSSRE</sequence>
<organism evidence="2 3">
    <name type="scientific">Elysia crispata</name>
    <name type="common">lettuce slug</name>
    <dbReference type="NCBI Taxonomy" id="231223"/>
    <lineage>
        <taxon>Eukaryota</taxon>
        <taxon>Metazoa</taxon>
        <taxon>Spiralia</taxon>
        <taxon>Lophotrochozoa</taxon>
        <taxon>Mollusca</taxon>
        <taxon>Gastropoda</taxon>
        <taxon>Heterobranchia</taxon>
        <taxon>Euthyneura</taxon>
        <taxon>Panpulmonata</taxon>
        <taxon>Sacoglossa</taxon>
        <taxon>Placobranchoidea</taxon>
        <taxon>Plakobranchidae</taxon>
        <taxon>Elysia</taxon>
    </lineage>
</organism>
<protein>
    <submittedName>
        <fullName evidence="2">Uncharacterized protein</fullName>
    </submittedName>
</protein>
<dbReference type="EMBL" id="JAWDGP010004147">
    <property type="protein sequence ID" value="KAK3767472.1"/>
    <property type="molecule type" value="Genomic_DNA"/>
</dbReference>
<dbReference type="AlphaFoldDB" id="A0AAE0ZFL3"/>
<feature type="region of interest" description="Disordered" evidence="1">
    <location>
        <begin position="83"/>
        <end position="109"/>
    </location>
</feature>
<gene>
    <name evidence="2" type="ORF">RRG08_059042</name>
</gene>
<feature type="region of interest" description="Disordered" evidence="1">
    <location>
        <begin position="311"/>
        <end position="333"/>
    </location>
</feature>
<feature type="compositionally biased region" description="Basic and acidic residues" evidence="1">
    <location>
        <begin position="319"/>
        <end position="333"/>
    </location>
</feature>
<name>A0AAE0ZFL3_9GAST</name>
<reference evidence="2" key="1">
    <citation type="journal article" date="2023" name="G3 (Bethesda)">
        <title>A reference genome for the long-term kleptoplast-retaining sea slug Elysia crispata morphotype clarki.</title>
        <authorList>
            <person name="Eastman K.E."/>
            <person name="Pendleton A.L."/>
            <person name="Shaikh M.A."/>
            <person name="Suttiyut T."/>
            <person name="Ogas R."/>
            <person name="Tomko P."/>
            <person name="Gavelis G."/>
            <person name="Widhalm J.R."/>
            <person name="Wisecaver J.H."/>
        </authorList>
    </citation>
    <scope>NUCLEOTIDE SEQUENCE</scope>
    <source>
        <strain evidence="2">ECLA1</strain>
    </source>
</reference>
<evidence type="ECO:0000313" key="2">
    <source>
        <dbReference type="EMBL" id="KAK3767472.1"/>
    </source>
</evidence>
<evidence type="ECO:0000313" key="3">
    <source>
        <dbReference type="Proteomes" id="UP001283361"/>
    </source>
</evidence>
<accession>A0AAE0ZFL3</accession>
<dbReference type="Proteomes" id="UP001283361">
    <property type="component" value="Unassembled WGS sequence"/>
</dbReference>